<evidence type="ECO:0000256" key="1">
    <source>
        <dbReference type="SAM" id="Phobius"/>
    </source>
</evidence>
<dbReference type="AlphaFoldDB" id="A0A915CQS9"/>
<accession>A0A915CQS9</accession>
<evidence type="ECO:0000313" key="3">
    <source>
        <dbReference type="Proteomes" id="UP000887574"/>
    </source>
</evidence>
<dbReference type="Pfam" id="PF23346">
    <property type="entry name" value="DUF7087"/>
    <property type="match status" value="1"/>
</dbReference>
<evidence type="ECO:0000259" key="2">
    <source>
        <dbReference type="Pfam" id="PF23346"/>
    </source>
</evidence>
<reference evidence="4" key="1">
    <citation type="submission" date="2022-11" db="UniProtKB">
        <authorList>
            <consortium name="WormBaseParasite"/>
        </authorList>
    </citation>
    <scope>IDENTIFICATION</scope>
</reference>
<protein>
    <recommendedName>
        <fullName evidence="2">DUF7087 domain-containing protein</fullName>
    </recommendedName>
</protein>
<dbReference type="InterPro" id="IPR055514">
    <property type="entry name" value="DUF7087"/>
</dbReference>
<evidence type="ECO:0000313" key="4">
    <source>
        <dbReference type="WBParaSite" id="jg11649"/>
    </source>
</evidence>
<organism evidence="3 4">
    <name type="scientific">Ditylenchus dipsaci</name>
    <dbReference type="NCBI Taxonomy" id="166011"/>
    <lineage>
        <taxon>Eukaryota</taxon>
        <taxon>Metazoa</taxon>
        <taxon>Ecdysozoa</taxon>
        <taxon>Nematoda</taxon>
        <taxon>Chromadorea</taxon>
        <taxon>Rhabditida</taxon>
        <taxon>Tylenchina</taxon>
        <taxon>Tylenchomorpha</taxon>
        <taxon>Sphaerularioidea</taxon>
        <taxon>Anguinidae</taxon>
        <taxon>Anguininae</taxon>
        <taxon>Ditylenchus</taxon>
    </lineage>
</organism>
<keyword evidence="1" id="KW-0812">Transmembrane</keyword>
<keyword evidence="1" id="KW-0472">Membrane</keyword>
<sequence>MVFVKKETLISVLHFSVDKSKMALIVPSTTLRNVINQMRSAQLFSLIVQGVVLYWILVALVCLPLDSFRLSSSATCTSWNALLGSIDGRYDVQQLINKQNLGC</sequence>
<proteinExistence type="predicted"/>
<dbReference type="Proteomes" id="UP000887574">
    <property type="component" value="Unplaced"/>
</dbReference>
<keyword evidence="1" id="KW-1133">Transmembrane helix</keyword>
<dbReference type="WBParaSite" id="jg11649">
    <property type="protein sequence ID" value="jg11649"/>
    <property type="gene ID" value="jg11649"/>
</dbReference>
<feature type="transmembrane region" description="Helical" evidence="1">
    <location>
        <begin position="43"/>
        <end position="63"/>
    </location>
</feature>
<name>A0A915CQS9_9BILA</name>
<feature type="domain" description="DUF7087" evidence="2">
    <location>
        <begin position="32"/>
        <end position="100"/>
    </location>
</feature>
<keyword evidence="3" id="KW-1185">Reference proteome</keyword>